<dbReference type="InterPro" id="IPR027039">
    <property type="entry name" value="Crtac1"/>
</dbReference>
<keyword evidence="3" id="KW-1185">Reference proteome</keyword>
<dbReference type="EMBL" id="PTJC01000006">
    <property type="protein sequence ID" value="PPK85234.1"/>
    <property type="molecule type" value="Genomic_DNA"/>
</dbReference>
<dbReference type="Proteomes" id="UP000237662">
    <property type="component" value="Unassembled WGS sequence"/>
</dbReference>
<keyword evidence="1" id="KW-0732">Signal</keyword>
<comment type="caution">
    <text evidence="2">The sequence shown here is derived from an EMBL/GenBank/DDBJ whole genome shotgun (WGS) entry which is preliminary data.</text>
</comment>
<organism evidence="2 3">
    <name type="scientific">Neolewinella xylanilytica</name>
    <dbReference type="NCBI Taxonomy" id="1514080"/>
    <lineage>
        <taxon>Bacteria</taxon>
        <taxon>Pseudomonadati</taxon>
        <taxon>Bacteroidota</taxon>
        <taxon>Saprospiria</taxon>
        <taxon>Saprospirales</taxon>
        <taxon>Lewinellaceae</taxon>
        <taxon>Neolewinella</taxon>
    </lineage>
</organism>
<name>A0A2S6I241_9BACT</name>
<dbReference type="Pfam" id="PF13517">
    <property type="entry name" value="FG-GAP_3"/>
    <property type="match status" value="4"/>
</dbReference>
<proteinExistence type="predicted"/>
<dbReference type="RefSeq" id="WP_104419743.1">
    <property type="nucleotide sequence ID" value="NZ_PTJC01000006.1"/>
</dbReference>
<evidence type="ECO:0000313" key="3">
    <source>
        <dbReference type="Proteomes" id="UP000237662"/>
    </source>
</evidence>
<evidence type="ECO:0000313" key="2">
    <source>
        <dbReference type="EMBL" id="PPK85234.1"/>
    </source>
</evidence>
<dbReference type="InterPro" id="IPR013517">
    <property type="entry name" value="FG-GAP"/>
</dbReference>
<gene>
    <name evidence="2" type="ORF">CLV84_2126</name>
</gene>
<dbReference type="OrthoDB" id="1488345at2"/>
<dbReference type="PANTHER" id="PTHR16026:SF0">
    <property type="entry name" value="CARTILAGE ACIDIC PROTEIN 1"/>
    <property type="match status" value="1"/>
</dbReference>
<accession>A0A2S6I241</accession>
<dbReference type="SUPFAM" id="SSF69318">
    <property type="entry name" value="Integrin alpha N-terminal domain"/>
    <property type="match status" value="3"/>
</dbReference>
<dbReference type="Gene3D" id="2.130.10.130">
    <property type="entry name" value="Integrin alpha, N-terminal"/>
    <property type="match status" value="4"/>
</dbReference>
<reference evidence="2 3" key="1">
    <citation type="submission" date="2018-02" db="EMBL/GenBank/DDBJ databases">
        <title>Genomic Encyclopedia of Archaeal and Bacterial Type Strains, Phase II (KMG-II): from individual species to whole genera.</title>
        <authorList>
            <person name="Goeker M."/>
        </authorList>
    </citation>
    <scope>NUCLEOTIDE SEQUENCE [LARGE SCALE GENOMIC DNA]</scope>
    <source>
        <strain evidence="2 3">DSM 29526</strain>
    </source>
</reference>
<dbReference type="PANTHER" id="PTHR16026">
    <property type="entry name" value="CARTILAGE ACIDIC PROTEIN 1"/>
    <property type="match status" value="1"/>
</dbReference>
<evidence type="ECO:0000256" key="1">
    <source>
        <dbReference type="ARBA" id="ARBA00022729"/>
    </source>
</evidence>
<protein>
    <submittedName>
        <fullName evidence="2">VCBS repeat protein</fullName>
    </submittedName>
</protein>
<sequence>MNEPFSFPCIRNAWHLRPPATLEISQRVNGGQYLLLLLVVLLTGCGPEGEPKLFTRLEASDTGIDFVNRTGESDTFNILTNEYIYNGGGVGIGDFDADGRPDVFFTGCDVPNRLYLNRGEMTFEDVTETAGVGGGERWNNGVTVVDVNSDGRDDIYVCATIRDKGADRANQLFLNQGNNADGTPTFQDVAPEMGIADTSHNTQAAWLDYDLDGDLDLFLLVNEMADNKRPNDFSRKIADGSGRRTDKLYRQDREGDRIFFTDVGKEAGILYQGFALAVTVCDLNRDGAPDLYVSNDYLSNDLVYLNSVDEEGKHYFREIAAQLVKHTSYSAMGNDVVDLNNDGLSDIVVMDMLPEDNLRRKTMMAANNYTYLLNLDRYGYQPQFTRNTLQLSEGLRPDTLAGLPLYTEVAMQSGIPATDWSWAPLVADFDLDGNKDVVITNGFPRDITDKDFMDYNGMNARFLSPDKILLKIPSVKLANYAYRQQRNDGGVPIFEDVTSDWGITLPTFSNGAAYADLDLDGDLDYVVNNIDDPAHLYRNDRIVTPEMDSTIRLEIPAELTDAELWGSEFAYGGADGDRQTIFYHPHRGYLSSQGREVSFAWRPDAILRVRWKAGEAETFGPFDRPGPVAVSPGRGRASMDIPAVAETLLRRLPVPEFVHRELDFIDFNVQPMLLRKLSQQGPGVAVTDWNGDGYDDLYVSGSLYTEGSWLEGGPDGFSVTASRFATPQDTTVEELGCLFFDVDGDGDEDLYVVSGGYEHSPEEGDYRDRLYRNEAGRFHLVDNWSDGSVSFSGACVRTADYDGDGDLDLFVGARVYPHQYPRPVASRLLRNETRDGVIRFVADTAAGEVLARATNVCDALFADLTGDGRPDLLTVGEWEPPRLFTNGASGWAEAPEALPKHWNGLWNSLVAADFDNDGDLDVLAGNYGRNTILRASAETPATAIMTDIDLNGRMDFVPFRYFPDRQGGHTSYPFFDRNDFAKQTTKIKGLFGTHAEYAAAKPETFFPGDDREAYHYRVDRTETVLLINESDGFSVRPLPAAAQRFPVFGALPMDLNGDRFIDILLIGNDYGGEGSQGYLDGGNGLVLLGGAGGFQPLTPEASGFYVPGEGRALVLVSAPEGPRIVATQNSGPLVIVAPRGDYVRDTSSMGIVGGYLGHSTRTNWIRAARK</sequence>
<dbReference type="InterPro" id="IPR028994">
    <property type="entry name" value="Integrin_alpha_N"/>
</dbReference>
<dbReference type="AlphaFoldDB" id="A0A2S6I241"/>